<comment type="caution">
    <text evidence="9">The sequence shown here is derived from an EMBL/GenBank/DDBJ whole genome shotgun (WGS) entry which is preliminary data.</text>
</comment>
<feature type="transmembrane region" description="Helical" evidence="7">
    <location>
        <begin position="125"/>
        <end position="143"/>
    </location>
</feature>
<evidence type="ECO:0000256" key="5">
    <source>
        <dbReference type="ARBA" id="ARBA00023004"/>
    </source>
</evidence>
<keyword evidence="4" id="KW-0249">Electron transport</keyword>
<keyword evidence="3" id="KW-0479">Metal-binding</keyword>
<reference evidence="9 10" key="1">
    <citation type="submission" date="2020-02" db="EMBL/GenBank/DDBJ databases">
        <title>Comparative genomics of sulfur disproportionating microorganisms.</title>
        <authorList>
            <person name="Ward L.M."/>
            <person name="Bertran E."/>
            <person name="Johnston D.T."/>
        </authorList>
    </citation>
    <scope>NUCLEOTIDE SEQUENCE [LARGE SCALE GENOMIC DNA]</scope>
    <source>
        <strain evidence="9 10">DSM 100025</strain>
    </source>
</reference>
<keyword evidence="5" id="KW-0408">Iron</keyword>
<keyword evidence="6" id="KW-0411">Iron-sulfur</keyword>
<accession>A0A6N9TKR8</accession>
<evidence type="ECO:0000256" key="2">
    <source>
        <dbReference type="ARBA" id="ARBA00022485"/>
    </source>
</evidence>
<gene>
    <name evidence="9" type="ORF">G3N55_02425</name>
</gene>
<sequence>MERLRRWCQVLFALAGNAYWLFPWRAPLYQGPLKKACFPGLNCYSCPAAVGACPLGGLQNALAALRPTLRAGQLQLGGYVAGFLGVVGSLGGRFVCGWICPFGFLQEGLYRLPVPKLGLWRPLRWMPYGFLLVFVVALPLLAVDRLGYGAPYFCKLVCPAGTLEAGLPLLALHPELRAVAGWLFVHKLAVLVALLAWCTMTLRAFCRTICPLGAIYGLFNRVSFLRLRFHPDRCVACGACRTVCPTGVSFFDGVDGPNTPACIRCLRCQATCPTRAVTLEFGPVRAAEETAPEKDHAKA</sequence>
<keyword evidence="7" id="KW-1133">Transmembrane helix</keyword>
<evidence type="ECO:0000256" key="6">
    <source>
        <dbReference type="ARBA" id="ARBA00023014"/>
    </source>
</evidence>
<keyword evidence="2" id="KW-0004">4Fe-4S</keyword>
<feature type="transmembrane region" description="Helical" evidence="7">
    <location>
        <begin position="179"/>
        <end position="198"/>
    </location>
</feature>
<feature type="transmembrane region" description="Helical" evidence="7">
    <location>
        <begin position="79"/>
        <end position="104"/>
    </location>
</feature>
<dbReference type="AlphaFoldDB" id="A0A6N9TKR8"/>
<evidence type="ECO:0000259" key="8">
    <source>
        <dbReference type="PROSITE" id="PS51379"/>
    </source>
</evidence>
<evidence type="ECO:0000256" key="7">
    <source>
        <dbReference type="SAM" id="Phobius"/>
    </source>
</evidence>
<dbReference type="PANTHER" id="PTHR30176">
    <property type="entry name" value="FERREDOXIN-TYPE PROTEIN NAPH"/>
    <property type="match status" value="1"/>
</dbReference>
<dbReference type="GO" id="GO:0005886">
    <property type="term" value="C:plasma membrane"/>
    <property type="evidence" value="ECO:0007669"/>
    <property type="project" value="TreeGrafter"/>
</dbReference>
<dbReference type="RefSeq" id="WP_163297864.1">
    <property type="nucleotide sequence ID" value="NZ_JAAGRR010000014.1"/>
</dbReference>
<keyword evidence="10" id="KW-1185">Reference proteome</keyword>
<dbReference type="EMBL" id="JAAGRR010000014">
    <property type="protein sequence ID" value="NDY41709.1"/>
    <property type="molecule type" value="Genomic_DNA"/>
</dbReference>
<feature type="domain" description="4Fe-4S ferredoxin-type" evidence="8">
    <location>
        <begin position="258"/>
        <end position="282"/>
    </location>
</feature>
<proteinExistence type="predicted"/>
<evidence type="ECO:0000256" key="1">
    <source>
        <dbReference type="ARBA" id="ARBA00022448"/>
    </source>
</evidence>
<dbReference type="Pfam" id="PF00037">
    <property type="entry name" value="Fer4"/>
    <property type="match status" value="1"/>
</dbReference>
<dbReference type="InterPro" id="IPR051684">
    <property type="entry name" value="Electron_Trans/Redox"/>
</dbReference>
<dbReference type="PROSITE" id="PS00198">
    <property type="entry name" value="4FE4S_FER_1"/>
    <property type="match status" value="2"/>
</dbReference>
<dbReference type="InterPro" id="IPR017896">
    <property type="entry name" value="4Fe4S_Fe-S-bd"/>
</dbReference>
<dbReference type="PROSITE" id="PS51379">
    <property type="entry name" value="4FE4S_FER_2"/>
    <property type="match status" value="2"/>
</dbReference>
<evidence type="ECO:0000256" key="3">
    <source>
        <dbReference type="ARBA" id="ARBA00022723"/>
    </source>
</evidence>
<keyword evidence="1" id="KW-0813">Transport</keyword>
<dbReference type="Proteomes" id="UP000469346">
    <property type="component" value="Unassembled WGS sequence"/>
</dbReference>
<feature type="domain" description="4Fe-4S ferredoxin-type" evidence="8">
    <location>
        <begin position="225"/>
        <end position="254"/>
    </location>
</feature>
<dbReference type="GO" id="GO:0046872">
    <property type="term" value="F:metal ion binding"/>
    <property type="evidence" value="ECO:0007669"/>
    <property type="project" value="UniProtKB-KW"/>
</dbReference>
<name>A0A6N9TKR8_DISTH</name>
<evidence type="ECO:0000256" key="4">
    <source>
        <dbReference type="ARBA" id="ARBA00022982"/>
    </source>
</evidence>
<dbReference type="SUPFAM" id="SSF54862">
    <property type="entry name" value="4Fe-4S ferredoxins"/>
    <property type="match status" value="1"/>
</dbReference>
<dbReference type="GO" id="GO:0051539">
    <property type="term" value="F:4 iron, 4 sulfur cluster binding"/>
    <property type="evidence" value="ECO:0007669"/>
    <property type="project" value="UniProtKB-KW"/>
</dbReference>
<dbReference type="Pfam" id="PF12801">
    <property type="entry name" value="Fer4_5"/>
    <property type="match status" value="2"/>
</dbReference>
<dbReference type="PANTHER" id="PTHR30176:SF3">
    <property type="entry name" value="FERREDOXIN-TYPE PROTEIN NAPH"/>
    <property type="match status" value="1"/>
</dbReference>
<dbReference type="Gene3D" id="3.30.70.20">
    <property type="match status" value="1"/>
</dbReference>
<feature type="transmembrane region" description="Helical" evidence="7">
    <location>
        <begin position="7"/>
        <end position="24"/>
    </location>
</feature>
<keyword evidence="7" id="KW-0472">Membrane</keyword>
<evidence type="ECO:0000313" key="10">
    <source>
        <dbReference type="Proteomes" id="UP000469346"/>
    </source>
</evidence>
<protein>
    <submittedName>
        <fullName evidence="9">4Fe-4S binding protein</fullName>
    </submittedName>
</protein>
<dbReference type="InterPro" id="IPR017900">
    <property type="entry name" value="4Fe4S_Fe_S_CS"/>
</dbReference>
<organism evidence="9 10">
    <name type="scientific">Dissulfurirhabdus thermomarina</name>
    <dbReference type="NCBI Taxonomy" id="1765737"/>
    <lineage>
        <taxon>Bacteria</taxon>
        <taxon>Deltaproteobacteria</taxon>
        <taxon>Dissulfurirhabdaceae</taxon>
        <taxon>Dissulfurirhabdus</taxon>
    </lineage>
</organism>
<evidence type="ECO:0000313" key="9">
    <source>
        <dbReference type="EMBL" id="NDY41709.1"/>
    </source>
</evidence>
<keyword evidence="7" id="KW-0812">Transmembrane</keyword>